<organism evidence="1 2">
    <name type="scientific">Candidatus Daviesbacteria bacterium RIFCSPHIGHO2_02_FULL_43_12</name>
    <dbReference type="NCBI Taxonomy" id="1797776"/>
    <lineage>
        <taxon>Bacteria</taxon>
        <taxon>Candidatus Daviesiibacteriota</taxon>
    </lineage>
</organism>
<reference evidence="1 2" key="1">
    <citation type="journal article" date="2016" name="Nat. Commun.">
        <title>Thousands of microbial genomes shed light on interconnected biogeochemical processes in an aquifer system.</title>
        <authorList>
            <person name="Anantharaman K."/>
            <person name="Brown C.T."/>
            <person name="Hug L.A."/>
            <person name="Sharon I."/>
            <person name="Castelle C.J."/>
            <person name="Probst A.J."/>
            <person name="Thomas B.C."/>
            <person name="Singh A."/>
            <person name="Wilkins M.J."/>
            <person name="Karaoz U."/>
            <person name="Brodie E.L."/>
            <person name="Williams K.H."/>
            <person name="Hubbard S.S."/>
            <person name="Banfield J.F."/>
        </authorList>
    </citation>
    <scope>NUCLEOTIDE SEQUENCE [LARGE SCALE GENOMIC DNA]</scope>
</reference>
<sequence length="275" mass="30336">MSKLIDARYQPTEPIMYLPETGSIYRGSGLAIPLSIWKGVFEVLATKPGLAQREMAEAIRVVSLGRTYQPAPIPLDMLIESMQRAKLSPFLVAQVNVSGLTTKIDRSPGARVVTIDKPGGTARLNRFVTILDRPPRFNRDLLPPASNPADAPRAKTVDFNWNDFFRKHPINPNRPPFSPPRMQVNILAGRVMETVAPFTESRQLISKATVAALLMHSPDHSLARGYFDQLFPGWVRQLKSGGVGLHSFGQSPNEVLAVTGHVQALSDYLKTAYAI</sequence>
<proteinExistence type="predicted"/>
<dbReference type="Proteomes" id="UP000177328">
    <property type="component" value="Unassembled WGS sequence"/>
</dbReference>
<comment type="caution">
    <text evidence="1">The sequence shown here is derived from an EMBL/GenBank/DDBJ whole genome shotgun (WGS) entry which is preliminary data.</text>
</comment>
<gene>
    <name evidence="1" type="ORF">A3D25_00815</name>
</gene>
<dbReference type="AlphaFoldDB" id="A0A1F5KKT6"/>
<evidence type="ECO:0000313" key="1">
    <source>
        <dbReference type="EMBL" id="OGE41546.1"/>
    </source>
</evidence>
<name>A0A1F5KKT6_9BACT</name>
<dbReference type="EMBL" id="MFDD01000001">
    <property type="protein sequence ID" value="OGE41546.1"/>
    <property type="molecule type" value="Genomic_DNA"/>
</dbReference>
<protein>
    <submittedName>
        <fullName evidence="1">Uncharacterized protein</fullName>
    </submittedName>
</protein>
<accession>A0A1F5KKT6</accession>
<evidence type="ECO:0000313" key="2">
    <source>
        <dbReference type="Proteomes" id="UP000177328"/>
    </source>
</evidence>